<dbReference type="Gene3D" id="3.20.20.105">
    <property type="entry name" value="Queuine tRNA-ribosyltransferase-like"/>
    <property type="match status" value="1"/>
</dbReference>
<evidence type="ECO:0000313" key="1">
    <source>
        <dbReference type="EMBL" id="CAB4241856.1"/>
    </source>
</evidence>
<accession>A0A6J5TAA8</accession>
<organism evidence="1">
    <name type="scientific">uncultured Caudovirales phage</name>
    <dbReference type="NCBI Taxonomy" id="2100421"/>
    <lineage>
        <taxon>Viruses</taxon>
        <taxon>Duplodnaviria</taxon>
        <taxon>Heunggongvirae</taxon>
        <taxon>Uroviricota</taxon>
        <taxon>Caudoviricetes</taxon>
        <taxon>Peduoviridae</taxon>
        <taxon>Maltschvirus</taxon>
        <taxon>Maltschvirus maltsch</taxon>
    </lineage>
</organism>
<name>A0A6J5TAA8_9CAUD</name>
<gene>
    <name evidence="1" type="ORF">UFOVP71_394</name>
</gene>
<protein>
    <submittedName>
        <fullName evidence="1">Uncharacterized protein</fullName>
    </submittedName>
</protein>
<proteinExistence type="predicted"/>
<dbReference type="EMBL" id="LR797824">
    <property type="protein sequence ID" value="CAB4241856.1"/>
    <property type="molecule type" value="Genomic_DNA"/>
</dbReference>
<reference evidence="1" key="1">
    <citation type="submission" date="2020-05" db="EMBL/GenBank/DDBJ databases">
        <authorList>
            <person name="Chiriac C."/>
            <person name="Salcher M."/>
            <person name="Ghai R."/>
            <person name="Kavagutti S V."/>
        </authorList>
    </citation>
    <scope>NUCLEOTIDE SEQUENCE</scope>
</reference>
<sequence>MTINLSKKAIEGNYAFYLPAISGFYTKQLGNIIKDPNFVPKERVPAKFEHGLEGVNFLDPENSYYHYGVALYSAGHADRNLTRCDNKEPMIHKRDRSKTTIVGDSSGFQLATGVIKMDWANIKGAEGDKFREEILRYLEHTSDWSMTLDVPAFAAVPPLSAKTGLTKFEDTLDISVHNLHYFMKHRVPGATKFLNVISGSTPDNSKLWYDTIKHFSKPESVKEMGYTEDRTLEGWAFAGINMKHMPSVLNRMLDLIEDDLISDKDWIHFLGIGRLKWACYLTSIKRQLQKHYNPNINISFDAASPFVAAGGYALSYNYNYFTPNKLTYSMGKSIDDKGLKGSTLEMPHQGPIMERLVAGDICYMGPNDANKNGKIGKTSWDTTSYLLIMAHNVYNHIQAVQETLRLADIEYARTSVDYRDAVGFGKKAPNLSEFLPNDILYFNNFVEVLFHPSLPMADKRQMIIDNTTFLNSISFGGVEAARKAKSNDIFDTAEEVPDDDDMASLDNEKLMALEESVGDEE</sequence>
<dbReference type="GO" id="GO:0006400">
    <property type="term" value="P:tRNA modification"/>
    <property type="evidence" value="ECO:0007669"/>
    <property type="project" value="InterPro"/>
</dbReference>
<dbReference type="InterPro" id="IPR036511">
    <property type="entry name" value="TGT-like_sf"/>
</dbReference>